<name>A0A562SRD5_9BACT</name>
<sequence length="194" mass="22223">MSSNLEKFVNRNRSEFDTEHPSNDVWKKIEQTIPLKKKEAKVFSLRDIYKFSAAAAVLCIVLTSVYFIYIRSQRNDNATVAEAGKNVSPLKGITPEYAAEAKQVFNAIETRQEELKEATADNPELYKQFLSDLQLLDSTYNMLQRQAAQTANKDVIMKAMLQNLQLQAELLYRQLMITNDIKKQTKQNNELPNG</sequence>
<accession>A0A562SRD5</accession>
<protein>
    <recommendedName>
        <fullName evidence="4">Anti-sigma factor</fullName>
    </recommendedName>
</protein>
<dbReference type="RefSeq" id="WP_144886115.1">
    <property type="nucleotide sequence ID" value="NZ_VLLE01000003.1"/>
</dbReference>
<keyword evidence="1" id="KW-1133">Transmembrane helix</keyword>
<proteinExistence type="predicted"/>
<dbReference type="Proteomes" id="UP000316167">
    <property type="component" value="Unassembled WGS sequence"/>
</dbReference>
<dbReference type="EMBL" id="VLLE01000003">
    <property type="protein sequence ID" value="TWI83829.1"/>
    <property type="molecule type" value="Genomic_DNA"/>
</dbReference>
<keyword evidence="1" id="KW-0812">Transmembrane</keyword>
<evidence type="ECO:0000313" key="2">
    <source>
        <dbReference type="EMBL" id="TWI83829.1"/>
    </source>
</evidence>
<organism evidence="2 3">
    <name type="scientific">Lacibacter cauensis</name>
    <dbReference type="NCBI Taxonomy" id="510947"/>
    <lineage>
        <taxon>Bacteria</taxon>
        <taxon>Pseudomonadati</taxon>
        <taxon>Bacteroidota</taxon>
        <taxon>Chitinophagia</taxon>
        <taxon>Chitinophagales</taxon>
        <taxon>Chitinophagaceae</taxon>
        <taxon>Lacibacter</taxon>
    </lineage>
</organism>
<dbReference type="OrthoDB" id="1120747at2"/>
<evidence type="ECO:0008006" key="4">
    <source>
        <dbReference type="Google" id="ProtNLM"/>
    </source>
</evidence>
<feature type="transmembrane region" description="Helical" evidence="1">
    <location>
        <begin position="48"/>
        <end position="69"/>
    </location>
</feature>
<gene>
    <name evidence="2" type="ORF">IQ13_1947</name>
</gene>
<reference evidence="2 3" key="1">
    <citation type="journal article" date="2015" name="Stand. Genomic Sci.">
        <title>Genomic Encyclopedia of Bacterial and Archaeal Type Strains, Phase III: the genomes of soil and plant-associated and newly described type strains.</title>
        <authorList>
            <person name="Whitman W.B."/>
            <person name="Woyke T."/>
            <person name="Klenk H.P."/>
            <person name="Zhou Y."/>
            <person name="Lilburn T.G."/>
            <person name="Beck B.J."/>
            <person name="De Vos P."/>
            <person name="Vandamme P."/>
            <person name="Eisen J.A."/>
            <person name="Garrity G."/>
            <person name="Hugenholtz P."/>
            <person name="Kyrpides N.C."/>
        </authorList>
    </citation>
    <scope>NUCLEOTIDE SEQUENCE [LARGE SCALE GENOMIC DNA]</scope>
    <source>
        <strain evidence="2 3">CGMCC 1.7271</strain>
    </source>
</reference>
<keyword evidence="1" id="KW-0472">Membrane</keyword>
<dbReference type="AlphaFoldDB" id="A0A562SRD5"/>
<keyword evidence="3" id="KW-1185">Reference proteome</keyword>
<evidence type="ECO:0000313" key="3">
    <source>
        <dbReference type="Proteomes" id="UP000316167"/>
    </source>
</evidence>
<comment type="caution">
    <text evidence="2">The sequence shown here is derived from an EMBL/GenBank/DDBJ whole genome shotgun (WGS) entry which is preliminary data.</text>
</comment>
<evidence type="ECO:0000256" key="1">
    <source>
        <dbReference type="SAM" id="Phobius"/>
    </source>
</evidence>